<protein>
    <submittedName>
        <fullName evidence="2">Uncharacterized protein</fullName>
    </submittedName>
</protein>
<dbReference type="OrthoDB" id="9429497at2"/>
<evidence type="ECO:0000256" key="1">
    <source>
        <dbReference type="SAM" id="MobiDB-lite"/>
    </source>
</evidence>
<dbReference type="RefSeq" id="WP_090247305.1">
    <property type="nucleotide sequence ID" value="NZ_FNOU01000041.1"/>
</dbReference>
<evidence type="ECO:0000313" key="3">
    <source>
        <dbReference type="Proteomes" id="UP000199652"/>
    </source>
</evidence>
<name>A0A1H3K7E0_EUBBA</name>
<sequence length="192" mass="21674">MAMYVFRDKDRKEKLYAKNAASESRNTRFFCPNKNCDAHMHVCGLDGTAVAYFSANRKGYRHIEGCPFGASNSFNSDDFDEALFNFDNALDGLSVPSKKVNRKSEPDEHGTGETTKRPPRTIRQIYDMCKSIDVVDTYGGKVVGQMIVDDRSEFMYPKGVFGKRIIEGKVSGYFYNPKTMEITIKAPISSEK</sequence>
<proteinExistence type="predicted"/>
<dbReference type="EMBL" id="FNOU01000041">
    <property type="protein sequence ID" value="SDY48102.1"/>
    <property type="molecule type" value="Genomic_DNA"/>
</dbReference>
<accession>A0A1H3K7E0</accession>
<gene>
    <name evidence="2" type="ORF">SAMN04488579_1414</name>
</gene>
<dbReference type="AlphaFoldDB" id="A0A1H3K7E0"/>
<dbReference type="STRING" id="1528.SAMN04488579_1414"/>
<organism evidence="2 3">
    <name type="scientific">Eubacterium barkeri</name>
    <name type="common">Clostridium barkeri</name>
    <dbReference type="NCBI Taxonomy" id="1528"/>
    <lineage>
        <taxon>Bacteria</taxon>
        <taxon>Bacillati</taxon>
        <taxon>Bacillota</taxon>
        <taxon>Clostridia</taxon>
        <taxon>Eubacteriales</taxon>
        <taxon>Eubacteriaceae</taxon>
        <taxon>Eubacterium</taxon>
    </lineage>
</organism>
<feature type="region of interest" description="Disordered" evidence="1">
    <location>
        <begin position="97"/>
        <end position="120"/>
    </location>
</feature>
<dbReference type="Proteomes" id="UP000199652">
    <property type="component" value="Unassembled WGS sequence"/>
</dbReference>
<keyword evidence="3" id="KW-1185">Reference proteome</keyword>
<reference evidence="3" key="1">
    <citation type="submission" date="2016-10" db="EMBL/GenBank/DDBJ databases">
        <authorList>
            <person name="Varghese N."/>
            <person name="Submissions S."/>
        </authorList>
    </citation>
    <scope>NUCLEOTIDE SEQUENCE [LARGE SCALE GENOMIC DNA]</scope>
    <source>
        <strain evidence="3">VPI 5359</strain>
    </source>
</reference>
<feature type="compositionally biased region" description="Basic and acidic residues" evidence="1">
    <location>
        <begin position="102"/>
        <end position="116"/>
    </location>
</feature>
<evidence type="ECO:0000313" key="2">
    <source>
        <dbReference type="EMBL" id="SDY48102.1"/>
    </source>
</evidence>